<name>A0A9C7Q2H5_9RHOD</name>
<feature type="compositionally biased region" description="Basic and acidic residues" evidence="2">
    <location>
        <begin position="74"/>
        <end position="87"/>
    </location>
</feature>
<evidence type="ECO:0000256" key="2">
    <source>
        <dbReference type="SAM" id="MobiDB-lite"/>
    </source>
</evidence>
<dbReference type="AlphaFoldDB" id="A0A9C7Q2H5"/>
<comment type="caution">
    <text evidence="3">The sequence shown here is derived from an EMBL/GenBank/DDBJ whole genome shotgun (WGS) entry which is preliminary data.</text>
</comment>
<dbReference type="EMBL" id="BQMJ01000054">
    <property type="protein sequence ID" value="GJQ14342.1"/>
    <property type="molecule type" value="Genomic_DNA"/>
</dbReference>
<feature type="coiled-coil region" evidence="1">
    <location>
        <begin position="186"/>
        <end position="220"/>
    </location>
</feature>
<gene>
    <name evidence="3" type="ORF">GpartN1_g6133.t1</name>
</gene>
<accession>A0A9C7Q2H5</accession>
<evidence type="ECO:0000256" key="1">
    <source>
        <dbReference type="SAM" id="Coils"/>
    </source>
</evidence>
<keyword evidence="1" id="KW-0175">Coiled coil</keyword>
<dbReference type="Proteomes" id="UP001061958">
    <property type="component" value="Unassembled WGS sequence"/>
</dbReference>
<feature type="region of interest" description="Disordered" evidence="2">
    <location>
        <begin position="74"/>
        <end position="111"/>
    </location>
</feature>
<evidence type="ECO:0000313" key="4">
    <source>
        <dbReference type="Proteomes" id="UP001061958"/>
    </source>
</evidence>
<organism evidence="3 4">
    <name type="scientific">Galdieria partita</name>
    <dbReference type="NCBI Taxonomy" id="83374"/>
    <lineage>
        <taxon>Eukaryota</taxon>
        <taxon>Rhodophyta</taxon>
        <taxon>Bangiophyceae</taxon>
        <taxon>Galdieriales</taxon>
        <taxon>Galdieriaceae</taxon>
        <taxon>Galdieria</taxon>
    </lineage>
</organism>
<reference evidence="3" key="1">
    <citation type="journal article" date="2022" name="Proc. Natl. Acad. Sci. U.S.A.">
        <title>Life cycle and functional genomics of the unicellular red alga Galdieria for elucidating algal and plant evolution and industrial use.</title>
        <authorList>
            <person name="Hirooka S."/>
            <person name="Itabashi T."/>
            <person name="Ichinose T.M."/>
            <person name="Onuma R."/>
            <person name="Fujiwara T."/>
            <person name="Yamashita S."/>
            <person name="Jong L.W."/>
            <person name="Tomita R."/>
            <person name="Iwane A.H."/>
            <person name="Miyagishima S.Y."/>
        </authorList>
    </citation>
    <scope>NUCLEOTIDE SEQUENCE</scope>
    <source>
        <strain evidence="3">NBRC 102759</strain>
    </source>
</reference>
<dbReference type="OrthoDB" id="10390544at2759"/>
<proteinExistence type="predicted"/>
<reference evidence="3" key="2">
    <citation type="submission" date="2022-01" db="EMBL/GenBank/DDBJ databases">
        <authorList>
            <person name="Hirooka S."/>
            <person name="Miyagishima S.Y."/>
        </authorList>
    </citation>
    <scope>NUCLEOTIDE SEQUENCE</scope>
    <source>
        <strain evidence="3">NBRC 102759</strain>
    </source>
</reference>
<sequence>MEPSAEISINDVIERDLEDKSYLSELEEQEEQQNEFQKYFVPTKEDTFRLCKNTKKAKNMAWYNFIEKKKTSDPHYVDTRRARERERLRKKREGKKRMQEHQSKEDVSRDWVTSIHSLTHTGQDCSLPETEPSSHPSKLDIQEQLCVTEERIRHFKRLVWENIKDDHVASVPSSTLDTIRDAVNILESAERNVHWLSKQLEDFTAAVDNLSQVVQTASEKVESSLLLHFKQNHHLHHLLS</sequence>
<evidence type="ECO:0000313" key="3">
    <source>
        <dbReference type="EMBL" id="GJQ14342.1"/>
    </source>
</evidence>
<feature type="compositionally biased region" description="Basic and acidic residues" evidence="2">
    <location>
        <begin position="96"/>
        <end position="109"/>
    </location>
</feature>
<protein>
    <submittedName>
        <fullName evidence="3">Uncharacterized protein</fullName>
    </submittedName>
</protein>
<keyword evidence="4" id="KW-1185">Reference proteome</keyword>